<reference evidence="2" key="1">
    <citation type="journal article" date="2013" name="New Phytol.">
        <title>Comparative genomic and transcriptomic analyses reveal the hemibiotrophic stage shift of Colletotrichum fungi.</title>
        <authorList>
            <person name="Gan P."/>
            <person name="Ikeda K."/>
            <person name="Irieda H."/>
            <person name="Narusaka M."/>
            <person name="O'Connell R.J."/>
            <person name="Narusaka Y."/>
            <person name="Takano Y."/>
            <person name="Kubo Y."/>
            <person name="Shirasu K."/>
        </authorList>
    </citation>
    <scope>NUCLEOTIDE SEQUENCE [LARGE SCALE GENOMIC DNA]</scope>
    <source>
        <strain evidence="2">104-T / ATCC 96160 / CBS 514.97 / LARS 414 / MAFF 240422</strain>
    </source>
</reference>
<reference evidence="2" key="2">
    <citation type="journal article" date="2019" name="Mol. Plant Microbe Interact.">
        <title>Genome sequence resources for four phytopathogenic fungi from the Colletotrichum orbiculare species complex.</title>
        <authorList>
            <person name="Gan P."/>
            <person name="Tsushima A."/>
            <person name="Narusaka M."/>
            <person name="Narusaka Y."/>
            <person name="Takano Y."/>
            <person name="Kubo Y."/>
            <person name="Shirasu K."/>
        </authorList>
    </citation>
    <scope>GENOME REANNOTATION</scope>
    <source>
        <strain evidence="2">104-T / ATCC 96160 / CBS 514.97 / LARS 414 / MAFF 240422</strain>
    </source>
</reference>
<dbReference type="EMBL" id="AMCV02000027">
    <property type="protein sequence ID" value="TDZ17757.1"/>
    <property type="molecule type" value="Genomic_DNA"/>
</dbReference>
<name>A0A484FLF2_COLOR</name>
<comment type="caution">
    <text evidence="1">The sequence shown here is derived from an EMBL/GenBank/DDBJ whole genome shotgun (WGS) entry which is preliminary data.</text>
</comment>
<keyword evidence="2" id="KW-1185">Reference proteome</keyword>
<evidence type="ECO:0000313" key="2">
    <source>
        <dbReference type="Proteomes" id="UP000014480"/>
    </source>
</evidence>
<gene>
    <name evidence="1" type="ORF">Cob_v009376</name>
</gene>
<dbReference type="Proteomes" id="UP000014480">
    <property type="component" value="Unassembled WGS sequence"/>
</dbReference>
<proteinExistence type="predicted"/>
<organism evidence="1 2">
    <name type="scientific">Colletotrichum orbiculare (strain 104-T / ATCC 96160 / CBS 514.97 / LARS 414 / MAFF 240422)</name>
    <name type="common">Cucumber anthracnose fungus</name>
    <name type="synonym">Colletotrichum lagenarium</name>
    <dbReference type="NCBI Taxonomy" id="1213857"/>
    <lineage>
        <taxon>Eukaryota</taxon>
        <taxon>Fungi</taxon>
        <taxon>Dikarya</taxon>
        <taxon>Ascomycota</taxon>
        <taxon>Pezizomycotina</taxon>
        <taxon>Sordariomycetes</taxon>
        <taxon>Hypocreomycetidae</taxon>
        <taxon>Glomerellales</taxon>
        <taxon>Glomerellaceae</taxon>
        <taxon>Colletotrichum</taxon>
        <taxon>Colletotrichum orbiculare species complex</taxon>
    </lineage>
</organism>
<protein>
    <submittedName>
        <fullName evidence="1">Uncharacterized protein</fullName>
    </submittedName>
</protein>
<dbReference type="AlphaFoldDB" id="A0A484FLF2"/>
<sequence length="77" mass="8323">MPRWHLAFCFHLPRCTEDVDGLLGDNETASALSANSSFKDNNINININKGRNAQCGRLHPGSQLGGVMQHCGCAKSP</sequence>
<evidence type="ECO:0000313" key="1">
    <source>
        <dbReference type="EMBL" id="TDZ17757.1"/>
    </source>
</evidence>
<accession>A0A484FLF2</accession>